<protein>
    <submittedName>
        <fullName evidence="1">Si:dkey-146m20.13</fullName>
    </submittedName>
</protein>
<dbReference type="GeneTree" id="ENSGT00770000121708"/>
<sequence length="53" mass="6129">IKPMENEVLLGIINEHHHWKLAVIYSHEKRSLVLDPLGGVKTRHKTMFGNNKV</sequence>
<dbReference type="Gene3D" id="3.40.395.10">
    <property type="entry name" value="Adenoviral Proteinase, Chain A"/>
    <property type="match status" value="1"/>
</dbReference>
<accession>A0A3Q2QTA1</accession>
<reference evidence="1" key="1">
    <citation type="submission" date="2025-08" db="UniProtKB">
        <authorList>
            <consortium name="Ensembl"/>
        </authorList>
    </citation>
    <scope>IDENTIFICATION</scope>
</reference>
<proteinExistence type="predicted"/>
<dbReference type="Ensembl" id="ENSFHET00000021485.1">
    <property type="protein sequence ID" value="ENSFHEP00000030202.1"/>
    <property type="gene ID" value="ENSFHEG00000015356.1"/>
</dbReference>
<dbReference type="InterPro" id="IPR038765">
    <property type="entry name" value="Papain-like_cys_pep_sf"/>
</dbReference>
<name>A0A3Q2QTA1_FUNHE</name>
<dbReference type="Proteomes" id="UP000265000">
    <property type="component" value="Unplaced"/>
</dbReference>
<organism evidence="1 2">
    <name type="scientific">Fundulus heteroclitus</name>
    <name type="common">Killifish</name>
    <name type="synonym">Mummichog</name>
    <dbReference type="NCBI Taxonomy" id="8078"/>
    <lineage>
        <taxon>Eukaryota</taxon>
        <taxon>Metazoa</taxon>
        <taxon>Chordata</taxon>
        <taxon>Craniata</taxon>
        <taxon>Vertebrata</taxon>
        <taxon>Euteleostomi</taxon>
        <taxon>Actinopterygii</taxon>
        <taxon>Neopterygii</taxon>
        <taxon>Teleostei</taxon>
        <taxon>Neoteleostei</taxon>
        <taxon>Acanthomorphata</taxon>
        <taxon>Ovalentaria</taxon>
        <taxon>Atherinomorphae</taxon>
        <taxon>Cyprinodontiformes</taxon>
        <taxon>Fundulidae</taxon>
        <taxon>Fundulus</taxon>
    </lineage>
</organism>
<evidence type="ECO:0000313" key="1">
    <source>
        <dbReference type="Ensembl" id="ENSFHEP00000030202.1"/>
    </source>
</evidence>
<evidence type="ECO:0000313" key="2">
    <source>
        <dbReference type="Proteomes" id="UP000265000"/>
    </source>
</evidence>
<dbReference type="AlphaFoldDB" id="A0A3Q2QTA1"/>
<dbReference type="SUPFAM" id="SSF54001">
    <property type="entry name" value="Cysteine proteinases"/>
    <property type="match status" value="1"/>
</dbReference>
<reference evidence="1" key="2">
    <citation type="submission" date="2025-09" db="UniProtKB">
        <authorList>
            <consortium name="Ensembl"/>
        </authorList>
    </citation>
    <scope>IDENTIFICATION</scope>
</reference>
<keyword evidence="2" id="KW-1185">Reference proteome</keyword>